<evidence type="ECO:0000313" key="2">
    <source>
        <dbReference type="Proteomes" id="UP000727490"/>
    </source>
</evidence>
<reference evidence="1 2" key="1">
    <citation type="journal article" date="2020" name="Syst. Appl. Microbiol.">
        <title>Arthrospiribacter ruber gen. nov., sp. nov., a novel bacterium isolated from Arthrospira cultures.</title>
        <authorList>
            <person name="Waleron M."/>
            <person name="Misztak A."/>
            <person name="Waleron M.M."/>
            <person name="Furmaniak M."/>
            <person name="Mrozik A."/>
            <person name="Waleron K."/>
        </authorList>
    </citation>
    <scope>NUCLEOTIDE SEQUENCE [LARGE SCALE GENOMIC DNA]</scope>
    <source>
        <strain evidence="1 2">DPMB0001</strain>
    </source>
</reference>
<dbReference type="EMBL" id="RPHB01000001">
    <property type="protein sequence ID" value="MBW3466585.1"/>
    <property type="molecule type" value="Genomic_DNA"/>
</dbReference>
<dbReference type="Proteomes" id="UP000727490">
    <property type="component" value="Unassembled WGS sequence"/>
</dbReference>
<sequence length="177" mass="21174">MQNHYNYVFDNLTSTYNFVTKNKILYRVAFVVDQTFSTISGEEIPNVFQIILEKGNDEFEVYDSKVSKTVASIIENFFQNVENALIYVCSEEKDKAEKRNMIFDRWYKNYKHKDFISKIDKIISIRTSNIEVQQLYTSLIFHKENPNQIRLIEIYDQIENTLNTDSKENRCRFEMKN</sequence>
<gene>
    <name evidence="1" type="ORF">EGN73_01990</name>
</gene>
<keyword evidence="2" id="KW-1185">Reference proteome</keyword>
<dbReference type="Pfam" id="PF19666">
    <property type="entry name" value="DUF6169"/>
    <property type="match status" value="1"/>
</dbReference>
<name>A0A951MBY7_9BACT</name>
<dbReference type="InterPro" id="IPR046167">
    <property type="entry name" value="DUF6169"/>
</dbReference>
<dbReference type="AlphaFoldDB" id="A0A951MBY7"/>
<proteinExistence type="predicted"/>
<comment type="caution">
    <text evidence="1">The sequence shown here is derived from an EMBL/GenBank/DDBJ whole genome shotgun (WGS) entry which is preliminary data.</text>
</comment>
<dbReference type="RefSeq" id="WP_219286587.1">
    <property type="nucleotide sequence ID" value="NZ_RPHB01000001.1"/>
</dbReference>
<protein>
    <submittedName>
        <fullName evidence="1">Uncharacterized protein</fullName>
    </submittedName>
</protein>
<accession>A0A951MBY7</accession>
<organism evidence="1 2">
    <name type="scientific">Arthrospiribacter ruber</name>
    <dbReference type="NCBI Taxonomy" id="2487934"/>
    <lineage>
        <taxon>Bacteria</taxon>
        <taxon>Pseudomonadati</taxon>
        <taxon>Bacteroidota</taxon>
        <taxon>Cytophagia</taxon>
        <taxon>Cytophagales</taxon>
        <taxon>Cyclobacteriaceae</taxon>
        <taxon>Arthrospiribacter</taxon>
    </lineage>
</organism>
<evidence type="ECO:0000313" key="1">
    <source>
        <dbReference type="EMBL" id="MBW3466585.1"/>
    </source>
</evidence>